<sequence length="272" mass="30921">MERNLEVDVLRSLEINFLDEDEENEHRDVTENFLEKTNNVSDVEFATALQRFGSVLLMKSQTPQLKKKKSDAVKEIIMHFLIEKGINMTEKQVLKKVNNMKSRIKTKTDKKATVNRKINLNPGEKIMYDLLGAEDNPAVAKVKYGVAVGVSQRVFKEPNITISSDDPLMISSPPRFNAPVDSSIILESDPNLDGSTSAGEKLTPPARTNRRSNETHGSRPSKPRSDQENLSTTQLQRMVLIKQLRVLEQEMRVNEKMETVLDKARTLLDRYL</sequence>
<feature type="region of interest" description="Disordered" evidence="1">
    <location>
        <begin position="185"/>
        <end position="234"/>
    </location>
</feature>
<dbReference type="KEGG" id="aag:5565199"/>
<dbReference type="Proteomes" id="UP000682892">
    <property type="component" value="Unassembled WGS sequence"/>
</dbReference>
<evidence type="ECO:0000313" key="3">
    <source>
        <dbReference type="Proteomes" id="UP000682892"/>
    </source>
</evidence>
<dbReference type="OMA" id="GEMELEY"/>
<proteinExistence type="predicted"/>
<evidence type="ECO:0000313" key="2">
    <source>
        <dbReference type="EMBL" id="EAT32987.1"/>
    </source>
</evidence>
<organism evidence="2 3">
    <name type="scientific">Aedes aegypti</name>
    <name type="common">Yellowfever mosquito</name>
    <name type="synonym">Culex aegypti</name>
    <dbReference type="NCBI Taxonomy" id="7159"/>
    <lineage>
        <taxon>Eukaryota</taxon>
        <taxon>Metazoa</taxon>
        <taxon>Ecdysozoa</taxon>
        <taxon>Arthropoda</taxon>
        <taxon>Hexapoda</taxon>
        <taxon>Insecta</taxon>
        <taxon>Pterygota</taxon>
        <taxon>Neoptera</taxon>
        <taxon>Endopterygota</taxon>
        <taxon>Diptera</taxon>
        <taxon>Nematocera</taxon>
        <taxon>Culicoidea</taxon>
        <taxon>Culicidae</taxon>
        <taxon>Culicinae</taxon>
        <taxon>Aedini</taxon>
        <taxon>Aedes</taxon>
        <taxon>Stegomyia</taxon>
    </lineage>
</organism>
<evidence type="ECO:0000256" key="1">
    <source>
        <dbReference type="SAM" id="MobiDB-lite"/>
    </source>
</evidence>
<dbReference type="HOGENOM" id="CLU_1023821_0_0_1"/>
<name>A0A1S4G2I8_AEDAE</name>
<reference evidence="2" key="1">
    <citation type="submission" date="2005-10" db="EMBL/GenBank/DDBJ databases">
        <authorList>
            <person name="Loftus B.J."/>
            <person name="Nene V.M."/>
            <person name="Hannick L.I."/>
            <person name="Bidwell S."/>
            <person name="Haas B."/>
            <person name="Amedeo P."/>
            <person name="Orvis J."/>
            <person name="Wortman J.R."/>
            <person name="White O.R."/>
            <person name="Salzberg S."/>
            <person name="Shumway M."/>
            <person name="Koo H."/>
            <person name="Zhao Y."/>
            <person name="Holmes M."/>
            <person name="Miller J."/>
            <person name="Schatz M."/>
            <person name="Pop M."/>
            <person name="Pai G."/>
            <person name="Utterback T."/>
            <person name="Rogers Y.-H."/>
            <person name="Kravitz S."/>
            <person name="Fraser C.M."/>
        </authorList>
    </citation>
    <scope>NUCLEOTIDE SEQUENCE</scope>
    <source>
        <strain evidence="2">Liverpool</strain>
    </source>
</reference>
<protein>
    <submittedName>
        <fullName evidence="2">AAEL014757-PA</fullName>
    </submittedName>
</protein>
<dbReference type="OrthoDB" id="7764818at2759"/>
<dbReference type="AlphaFoldDB" id="A0A1S4G2I8"/>
<reference evidence="2" key="3">
    <citation type="submission" date="2012-09" db="EMBL/GenBank/DDBJ databases">
        <authorList>
            <consortium name="VectorBase"/>
        </authorList>
    </citation>
    <scope>NUCLEOTIDE SEQUENCE</scope>
    <source>
        <strain evidence="2">Liverpool</strain>
    </source>
</reference>
<accession>A0A1S4G2I8</accession>
<feature type="compositionally biased region" description="Basic and acidic residues" evidence="1">
    <location>
        <begin position="211"/>
        <end position="227"/>
    </location>
</feature>
<gene>
    <name evidence="2" type="ORF">AaeL_AAEL014757</name>
</gene>
<reference evidence="2" key="2">
    <citation type="journal article" date="2007" name="Science">
        <title>Genome sequence of Aedes aegypti, a major arbovirus vector.</title>
        <authorList>
            <person name="Nene V."/>
            <person name="Wortman J.R."/>
            <person name="Lawson D."/>
            <person name="Haas B."/>
            <person name="Kodira C."/>
            <person name="Tu Z.J."/>
            <person name="Loftus B."/>
            <person name="Xi Z."/>
            <person name="Megy K."/>
            <person name="Grabherr M."/>
            <person name="Ren Q."/>
            <person name="Zdobnov E.M."/>
            <person name="Lobo N.F."/>
            <person name="Campbell K.S."/>
            <person name="Brown S.E."/>
            <person name="Bonaldo M.F."/>
            <person name="Zhu J."/>
            <person name="Sinkins S.P."/>
            <person name="Hogenkamp D.G."/>
            <person name="Amedeo P."/>
            <person name="Arensburger P."/>
            <person name="Atkinson P.W."/>
            <person name="Bidwell S."/>
            <person name="Biedler J."/>
            <person name="Birney E."/>
            <person name="Bruggner R.V."/>
            <person name="Costas J."/>
            <person name="Coy M.R."/>
            <person name="Crabtree J."/>
            <person name="Crawford M."/>
            <person name="Debruyn B."/>
            <person name="Decaprio D."/>
            <person name="Eiglmeier K."/>
            <person name="Eisenstadt E."/>
            <person name="El-Dorry H."/>
            <person name="Gelbart W.M."/>
            <person name="Gomes S.L."/>
            <person name="Hammond M."/>
            <person name="Hannick L.I."/>
            <person name="Hogan J.R."/>
            <person name="Holmes M.H."/>
            <person name="Jaffe D."/>
            <person name="Johnston J.S."/>
            <person name="Kennedy R.C."/>
            <person name="Koo H."/>
            <person name="Kravitz S."/>
            <person name="Kriventseva E.V."/>
            <person name="Kulp D."/>
            <person name="Labutti K."/>
            <person name="Lee E."/>
            <person name="Li S."/>
            <person name="Lovin D.D."/>
            <person name="Mao C."/>
            <person name="Mauceli E."/>
            <person name="Menck C.F."/>
            <person name="Miller J.R."/>
            <person name="Montgomery P."/>
            <person name="Mori A."/>
            <person name="Nascimento A.L."/>
            <person name="Naveira H.F."/>
            <person name="Nusbaum C."/>
            <person name="O'leary S."/>
            <person name="Orvis J."/>
            <person name="Pertea M."/>
            <person name="Quesneville H."/>
            <person name="Reidenbach K.R."/>
            <person name="Rogers Y.H."/>
            <person name="Roth C.W."/>
            <person name="Schneider J.R."/>
            <person name="Schatz M."/>
            <person name="Shumway M."/>
            <person name="Stanke M."/>
            <person name="Stinson E.O."/>
            <person name="Tubio J.M."/>
            <person name="Vanzee J.P."/>
            <person name="Verjovski-Almeida S."/>
            <person name="Werner D."/>
            <person name="White O."/>
            <person name="Wyder S."/>
            <person name="Zeng Q."/>
            <person name="Zhao Q."/>
            <person name="Zhao Y."/>
            <person name="Hill C.A."/>
            <person name="Raikhel A.S."/>
            <person name="Soares M.B."/>
            <person name="Knudson D.L."/>
            <person name="Lee N.H."/>
            <person name="Galagan J."/>
            <person name="Salzberg S.L."/>
            <person name="Paulsen I.T."/>
            <person name="Dimopoulos G."/>
            <person name="Collins F.H."/>
            <person name="Birren B."/>
            <person name="Fraser-Liggett C.M."/>
            <person name="Severson D.W."/>
        </authorList>
    </citation>
    <scope>NUCLEOTIDE SEQUENCE [LARGE SCALE GENOMIC DNA]</scope>
    <source>
        <strain evidence="2">Liverpool</strain>
    </source>
</reference>
<dbReference type="EMBL" id="CH478437">
    <property type="protein sequence ID" value="EAT32987.1"/>
    <property type="molecule type" value="Genomic_DNA"/>
</dbReference>